<evidence type="ECO:0000313" key="1">
    <source>
        <dbReference type="EMBL" id="PCM61687.1"/>
    </source>
</evidence>
<comment type="caution">
    <text evidence="1">The sequence shown here is derived from an EMBL/GenBank/DDBJ whole genome shotgun (WGS) entry which is preliminary data.</text>
</comment>
<dbReference type="EMBL" id="NXHG01000004">
    <property type="protein sequence ID" value="PCM61687.1"/>
    <property type="molecule type" value="Genomic_DNA"/>
</dbReference>
<dbReference type="Proteomes" id="UP000217648">
    <property type="component" value="Unassembled WGS sequence"/>
</dbReference>
<protein>
    <submittedName>
        <fullName evidence="1">Uncharacterized protein</fullName>
    </submittedName>
</protein>
<sequence length="73" mass="8000">MTAGDDGKCHIQKQSLAKKIPSRRLMALTCSAAEEKIVSKKCILMLHPRRTGQYNGGIASRFSAAQAALRKEK</sequence>
<reference evidence="1 2" key="1">
    <citation type="submission" date="2017-09" db="EMBL/GenBank/DDBJ databases">
        <title>Mdr eskape-Ghana.</title>
        <authorList>
            <person name="Agyepong N."/>
            <person name="Janice J."/>
            <person name="Samuelsen O."/>
            <person name="Owusu-Ofori A."/>
            <person name="Sundsfjord A."/>
            <person name="Essack S."/>
            <person name="Pedersen T."/>
        </authorList>
    </citation>
    <scope>NUCLEOTIDE SEQUENCE [LARGE SCALE GENOMIC DNA]</scope>
    <source>
        <strain evidence="1 2">46</strain>
    </source>
</reference>
<dbReference type="AlphaFoldDB" id="A0A2A5MLF3"/>
<name>A0A2A5MLF3_9ENTR</name>
<evidence type="ECO:0000313" key="2">
    <source>
        <dbReference type="Proteomes" id="UP000217648"/>
    </source>
</evidence>
<proteinExistence type="predicted"/>
<gene>
    <name evidence="1" type="ORF">CP911_09140</name>
</gene>
<organism evidence="1 2">
    <name type="scientific">Klebsiella quasipneumoniae</name>
    <dbReference type="NCBI Taxonomy" id="1463165"/>
    <lineage>
        <taxon>Bacteria</taxon>
        <taxon>Pseudomonadati</taxon>
        <taxon>Pseudomonadota</taxon>
        <taxon>Gammaproteobacteria</taxon>
        <taxon>Enterobacterales</taxon>
        <taxon>Enterobacteriaceae</taxon>
        <taxon>Klebsiella/Raoultella group</taxon>
        <taxon>Klebsiella</taxon>
        <taxon>Klebsiella pneumoniae complex</taxon>
    </lineage>
</organism>
<accession>A0A2A5MLF3</accession>
<dbReference type="RefSeq" id="WP_080935870.1">
    <property type="nucleotide sequence ID" value="NZ_BILL01000001.1"/>
</dbReference>